<dbReference type="RefSeq" id="WP_221033184.1">
    <property type="nucleotide sequence ID" value="NZ_CP139781.1"/>
</dbReference>
<gene>
    <name evidence="1" type="ORF">K1X11_013120</name>
</gene>
<sequence>MSLTSVYLAEEVLALPADQRRMLAKLLMDSVQEDGRSDDEIRGDLISRLEALRDGRDPGLSFEEVFGEKA</sequence>
<organism evidence="1 2">
    <name type="scientific">Actomonas aquatica</name>
    <dbReference type="NCBI Taxonomy" id="2866162"/>
    <lineage>
        <taxon>Bacteria</taxon>
        <taxon>Pseudomonadati</taxon>
        <taxon>Verrucomicrobiota</taxon>
        <taxon>Opitutia</taxon>
        <taxon>Opitutales</taxon>
        <taxon>Opitutaceae</taxon>
        <taxon>Actomonas</taxon>
    </lineage>
</organism>
<evidence type="ECO:0000313" key="1">
    <source>
        <dbReference type="EMBL" id="WRQ85746.1"/>
    </source>
</evidence>
<reference evidence="1 2" key="1">
    <citation type="submission" date="2021-08" db="EMBL/GenBank/DDBJ databases">
        <authorList>
            <person name="Zhang D."/>
            <person name="Zhang A."/>
            <person name="Wang L."/>
        </authorList>
    </citation>
    <scope>NUCLEOTIDE SEQUENCE [LARGE SCALE GENOMIC DNA]</scope>
    <source>
        <strain evidence="1 2">WL0086</strain>
    </source>
</reference>
<name>A0ABZ1C2P8_9BACT</name>
<evidence type="ECO:0000313" key="2">
    <source>
        <dbReference type="Proteomes" id="UP000738431"/>
    </source>
</evidence>
<reference evidence="1 2" key="2">
    <citation type="submission" date="2023-12" db="EMBL/GenBank/DDBJ databases">
        <title>Description of an unclassified Opitutus bacterium of Verrucomicrobiota.</title>
        <authorList>
            <person name="Zhang D.-F."/>
        </authorList>
    </citation>
    <scope>NUCLEOTIDE SEQUENCE [LARGE SCALE GENOMIC DNA]</scope>
    <source>
        <strain evidence="1 2">WL0086</strain>
    </source>
</reference>
<keyword evidence="2" id="KW-1185">Reference proteome</keyword>
<accession>A0ABZ1C2P8</accession>
<dbReference type="Proteomes" id="UP000738431">
    <property type="component" value="Chromosome"/>
</dbReference>
<proteinExistence type="predicted"/>
<dbReference type="EMBL" id="CP139781">
    <property type="protein sequence ID" value="WRQ85746.1"/>
    <property type="molecule type" value="Genomic_DNA"/>
</dbReference>
<dbReference type="NCBIfam" id="TIGR02574">
    <property type="entry name" value="stabl_TIGR02574"/>
    <property type="match status" value="1"/>
</dbReference>
<dbReference type="Pfam" id="PF09720">
    <property type="entry name" value="Unstab_antitox"/>
    <property type="match status" value="1"/>
</dbReference>
<protein>
    <submittedName>
        <fullName evidence="1">Addiction module protein</fullName>
    </submittedName>
</protein>
<dbReference type="InterPro" id="IPR013406">
    <property type="entry name" value="CHP02574_addiction_mod"/>
</dbReference>